<name>A0A2I2F3R6_ASPCN</name>
<dbReference type="AlphaFoldDB" id="A0A2I2F3R6"/>
<sequence length="99" mass="11143">MQLNSSILLASATLFLAAQGLRCNNSPEDGDCYWVGSAPSCGSTKFQIFEVDQGDMLLETTEDMNERKLLKKGRITRSCYNAYGNMCFSGYKRLWCSKY</sequence>
<keyword evidence="3" id="KW-1185">Reference proteome</keyword>
<evidence type="ECO:0000313" key="2">
    <source>
        <dbReference type="EMBL" id="PLB35275.1"/>
    </source>
</evidence>
<proteinExistence type="predicted"/>
<evidence type="ECO:0000256" key="1">
    <source>
        <dbReference type="SAM" id="SignalP"/>
    </source>
</evidence>
<gene>
    <name evidence="2" type="ORF">BDW47DRAFT_128342</name>
</gene>
<dbReference type="RefSeq" id="XP_024669287.1">
    <property type="nucleotide sequence ID" value="XM_024816838.1"/>
</dbReference>
<dbReference type="Proteomes" id="UP000234585">
    <property type="component" value="Unassembled WGS sequence"/>
</dbReference>
<protein>
    <submittedName>
        <fullName evidence="2">Uncharacterized protein</fullName>
    </submittedName>
</protein>
<feature type="chain" id="PRO_5014122669" evidence="1">
    <location>
        <begin position="24"/>
        <end position="99"/>
    </location>
</feature>
<keyword evidence="1" id="KW-0732">Signal</keyword>
<feature type="signal peptide" evidence="1">
    <location>
        <begin position="1"/>
        <end position="23"/>
    </location>
</feature>
<accession>A0A2I2F3R6</accession>
<dbReference type="GeneID" id="36523998"/>
<dbReference type="EMBL" id="KZ559165">
    <property type="protein sequence ID" value="PLB35275.1"/>
    <property type="molecule type" value="Genomic_DNA"/>
</dbReference>
<reference evidence="2 3" key="1">
    <citation type="submission" date="2017-12" db="EMBL/GenBank/DDBJ databases">
        <authorList>
            <consortium name="DOE Joint Genome Institute"/>
            <person name="Haridas S."/>
            <person name="Kjaerbolling I."/>
            <person name="Vesth T.C."/>
            <person name="Frisvad J.C."/>
            <person name="Nybo J.L."/>
            <person name="Theobald S."/>
            <person name="Kuo A."/>
            <person name="Bowyer P."/>
            <person name="Matsuda Y."/>
            <person name="Mondo S."/>
            <person name="Lyhne E.K."/>
            <person name="Kogle M.E."/>
            <person name="Clum A."/>
            <person name="Lipzen A."/>
            <person name="Salamov A."/>
            <person name="Ngan C.Y."/>
            <person name="Daum C."/>
            <person name="Chiniquy J."/>
            <person name="Barry K."/>
            <person name="LaButti K."/>
            <person name="Simmons B.A."/>
            <person name="Magnuson J.K."/>
            <person name="Mortensen U.H."/>
            <person name="Larsen T.O."/>
            <person name="Grigoriev I.V."/>
            <person name="Baker S.E."/>
            <person name="Andersen M.R."/>
            <person name="Nordberg H.P."/>
            <person name="Cantor M.N."/>
            <person name="Hua S.X."/>
        </authorList>
    </citation>
    <scope>NUCLEOTIDE SEQUENCE [LARGE SCALE GENOMIC DNA]</scope>
    <source>
        <strain evidence="2 3">CBS 102.13</strain>
    </source>
</reference>
<organism evidence="2 3">
    <name type="scientific">Aspergillus candidus</name>
    <dbReference type="NCBI Taxonomy" id="41067"/>
    <lineage>
        <taxon>Eukaryota</taxon>
        <taxon>Fungi</taxon>
        <taxon>Dikarya</taxon>
        <taxon>Ascomycota</taxon>
        <taxon>Pezizomycotina</taxon>
        <taxon>Eurotiomycetes</taxon>
        <taxon>Eurotiomycetidae</taxon>
        <taxon>Eurotiales</taxon>
        <taxon>Aspergillaceae</taxon>
        <taxon>Aspergillus</taxon>
        <taxon>Aspergillus subgen. Circumdati</taxon>
    </lineage>
</organism>
<dbReference type="OrthoDB" id="4526786at2759"/>
<evidence type="ECO:0000313" key="3">
    <source>
        <dbReference type="Proteomes" id="UP000234585"/>
    </source>
</evidence>